<reference evidence="2 3" key="1">
    <citation type="submission" date="2023-01" db="EMBL/GenBank/DDBJ databases">
        <title>Analysis of 21 Apiospora genomes using comparative genomics revels a genus with tremendous synthesis potential of carbohydrate active enzymes and secondary metabolites.</title>
        <authorList>
            <person name="Sorensen T."/>
        </authorList>
    </citation>
    <scope>NUCLEOTIDE SEQUENCE [LARGE SCALE GENOMIC DNA]</scope>
    <source>
        <strain evidence="2 3">CBS 20057</strain>
    </source>
</reference>
<feature type="region of interest" description="Disordered" evidence="1">
    <location>
        <begin position="80"/>
        <end position="108"/>
    </location>
</feature>
<accession>A0ABR1R8W3</accession>
<protein>
    <submittedName>
        <fullName evidence="2">Uncharacterized protein</fullName>
    </submittedName>
</protein>
<gene>
    <name evidence="2" type="ORF">PG991_012108</name>
</gene>
<feature type="compositionally biased region" description="Low complexity" evidence="1">
    <location>
        <begin position="93"/>
        <end position="108"/>
    </location>
</feature>
<proteinExistence type="predicted"/>
<evidence type="ECO:0000256" key="1">
    <source>
        <dbReference type="SAM" id="MobiDB-lite"/>
    </source>
</evidence>
<name>A0ABR1R8W3_9PEZI</name>
<evidence type="ECO:0000313" key="2">
    <source>
        <dbReference type="EMBL" id="KAK8005811.1"/>
    </source>
</evidence>
<feature type="region of interest" description="Disordered" evidence="1">
    <location>
        <begin position="177"/>
        <end position="196"/>
    </location>
</feature>
<feature type="region of interest" description="Disordered" evidence="1">
    <location>
        <begin position="225"/>
        <end position="281"/>
    </location>
</feature>
<keyword evidence="3" id="KW-1185">Reference proteome</keyword>
<feature type="compositionally biased region" description="Basic and acidic residues" evidence="1">
    <location>
        <begin position="177"/>
        <end position="187"/>
    </location>
</feature>
<sequence length="281" mass="30122">MANVGVTSNGCMSSRICSRDGIAAISDLDLVACGATGSLTHDQVDRRTKLERSEDSPGHAVDAELGANQQGLEIAATTISRSVSPSQCDKDSSAQPTQSTPTTQDAPTDWLTHQEAVRGIQHAGHVDGHDKPSHPLAGMHFAVDATTRLTDNAGSRLQNRDSCCSRPDTDARFWRKREGTSSRREIARTTSSAVAHHHNCGRLTRASRHQADTRIGSRFNYQTREPIPAPTARHATDRTPSTDAPTTCDPTSTSTAGIATRSPPPHMPNPFLGPVPAPTRR</sequence>
<feature type="compositionally biased region" description="Basic and acidic residues" evidence="1">
    <location>
        <begin position="44"/>
        <end position="57"/>
    </location>
</feature>
<organism evidence="2 3">
    <name type="scientific">Apiospora marii</name>
    <dbReference type="NCBI Taxonomy" id="335849"/>
    <lineage>
        <taxon>Eukaryota</taxon>
        <taxon>Fungi</taxon>
        <taxon>Dikarya</taxon>
        <taxon>Ascomycota</taxon>
        <taxon>Pezizomycotina</taxon>
        <taxon>Sordariomycetes</taxon>
        <taxon>Xylariomycetidae</taxon>
        <taxon>Amphisphaeriales</taxon>
        <taxon>Apiosporaceae</taxon>
        <taxon>Apiospora</taxon>
    </lineage>
</organism>
<dbReference type="Proteomes" id="UP001396898">
    <property type="component" value="Unassembled WGS sequence"/>
</dbReference>
<feature type="compositionally biased region" description="Polar residues" evidence="1">
    <location>
        <begin position="238"/>
        <end position="257"/>
    </location>
</feature>
<evidence type="ECO:0000313" key="3">
    <source>
        <dbReference type="Proteomes" id="UP001396898"/>
    </source>
</evidence>
<comment type="caution">
    <text evidence="2">The sequence shown here is derived from an EMBL/GenBank/DDBJ whole genome shotgun (WGS) entry which is preliminary data.</text>
</comment>
<feature type="compositionally biased region" description="Pro residues" evidence="1">
    <location>
        <begin position="262"/>
        <end position="281"/>
    </location>
</feature>
<feature type="region of interest" description="Disordered" evidence="1">
    <location>
        <begin position="44"/>
        <end position="68"/>
    </location>
</feature>
<dbReference type="EMBL" id="JAQQWI010000017">
    <property type="protein sequence ID" value="KAK8005811.1"/>
    <property type="molecule type" value="Genomic_DNA"/>
</dbReference>